<evidence type="ECO:0000256" key="8">
    <source>
        <dbReference type="ARBA" id="ARBA00022741"/>
    </source>
</evidence>
<comment type="catalytic activity">
    <reaction evidence="17">
        <text>ATP + H2O + cellular proteinSide 1 = ADP + phosphate + cellular proteinSide 2.</text>
        <dbReference type="EC" id="7.4.2.8"/>
    </reaction>
</comment>
<dbReference type="CDD" id="cd18114">
    <property type="entry name" value="ATP-synt_flagellum-secretory_path_III_C"/>
    <property type="match status" value="1"/>
</dbReference>
<dbReference type="GO" id="GO:0005737">
    <property type="term" value="C:cytoplasm"/>
    <property type="evidence" value="ECO:0007669"/>
    <property type="project" value="UniProtKB-SubCell"/>
</dbReference>
<dbReference type="GO" id="GO:0044781">
    <property type="term" value="P:bacterial-type flagellum organization"/>
    <property type="evidence" value="ECO:0007669"/>
    <property type="project" value="UniProtKB-KW"/>
</dbReference>
<keyword evidence="9" id="KW-0375">Hydrogen ion transport</keyword>
<comment type="similarity">
    <text evidence="3">Belongs to the ATPase alpha/beta chains family.</text>
</comment>
<gene>
    <name evidence="19" type="primary">fliI</name>
    <name evidence="19" type="ORF">HCN58_33580</name>
</gene>
<keyword evidence="19" id="KW-0966">Cell projection</keyword>
<dbReference type="NCBIfam" id="TIGR01026">
    <property type="entry name" value="fliI_yscN"/>
    <property type="match status" value="1"/>
</dbReference>
<evidence type="ECO:0000256" key="3">
    <source>
        <dbReference type="ARBA" id="ARBA00008936"/>
    </source>
</evidence>
<keyword evidence="10" id="KW-1005">Bacterial flagellum biogenesis</keyword>
<dbReference type="Proteomes" id="UP000544122">
    <property type="component" value="Unassembled WGS sequence"/>
</dbReference>
<dbReference type="AlphaFoldDB" id="A0A7Y4GYN5"/>
<dbReference type="PANTHER" id="PTHR15184">
    <property type="entry name" value="ATP SYNTHASE"/>
    <property type="match status" value="1"/>
</dbReference>
<keyword evidence="12" id="KW-0653">Protein transport</keyword>
<dbReference type="PANTHER" id="PTHR15184:SF9">
    <property type="entry name" value="SPI-1 TYPE 3 SECRETION SYSTEM ATPASE"/>
    <property type="match status" value="1"/>
</dbReference>
<evidence type="ECO:0000256" key="7">
    <source>
        <dbReference type="ARBA" id="ARBA00022490"/>
    </source>
</evidence>
<dbReference type="PROSITE" id="PS00152">
    <property type="entry name" value="ATPASE_ALPHA_BETA"/>
    <property type="match status" value="1"/>
</dbReference>
<dbReference type="InterPro" id="IPR027417">
    <property type="entry name" value="P-loop_NTPase"/>
</dbReference>
<evidence type="ECO:0000313" key="20">
    <source>
        <dbReference type="Proteomes" id="UP000544122"/>
    </source>
</evidence>
<reference evidence="19 20" key="1">
    <citation type="submission" date="2020-03" db="EMBL/GenBank/DDBJ databases">
        <title>Bradyrhizobium diversity isolated from nodules of Indigofera sp.</title>
        <authorList>
            <person name="Klepa M."/>
            <person name="Helene L."/>
            <person name="Hungria M."/>
        </authorList>
    </citation>
    <scope>NUCLEOTIDE SEQUENCE [LARGE SCALE GENOMIC DNA]</scope>
    <source>
        <strain evidence="19 20">WSM 1791</strain>
    </source>
</reference>
<keyword evidence="7" id="KW-0963">Cytoplasm</keyword>
<dbReference type="GO" id="GO:0009288">
    <property type="term" value="C:bacterial-type flagellum"/>
    <property type="evidence" value="ECO:0007669"/>
    <property type="project" value="InterPro"/>
</dbReference>
<dbReference type="SMART" id="SM00382">
    <property type="entry name" value="AAA"/>
    <property type="match status" value="1"/>
</dbReference>
<dbReference type="EMBL" id="JAAVLX010000016">
    <property type="protein sequence ID" value="NOJ44421.1"/>
    <property type="molecule type" value="Genomic_DNA"/>
</dbReference>
<keyword evidence="11" id="KW-0067">ATP-binding</keyword>
<keyword evidence="6" id="KW-0813">Transport</keyword>
<evidence type="ECO:0000259" key="18">
    <source>
        <dbReference type="SMART" id="SM00382"/>
    </source>
</evidence>
<evidence type="ECO:0000256" key="2">
    <source>
        <dbReference type="ARBA" id="ARBA00004496"/>
    </source>
</evidence>
<dbReference type="EC" id="7.1.2.2" evidence="4"/>
<dbReference type="GO" id="GO:0030254">
    <property type="term" value="P:protein secretion by the type III secretion system"/>
    <property type="evidence" value="ECO:0007669"/>
    <property type="project" value="InterPro"/>
</dbReference>
<dbReference type="CDD" id="cd01136">
    <property type="entry name" value="ATPase_flagellum-secretory_path_III"/>
    <property type="match status" value="1"/>
</dbReference>
<dbReference type="InterPro" id="IPR022426">
    <property type="entry name" value="FliI_clade3"/>
</dbReference>
<evidence type="ECO:0000256" key="6">
    <source>
        <dbReference type="ARBA" id="ARBA00022448"/>
    </source>
</evidence>
<evidence type="ECO:0000313" key="19">
    <source>
        <dbReference type="EMBL" id="NOJ44421.1"/>
    </source>
</evidence>
<proteinExistence type="inferred from homology"/>
<dbReference type="FunFam" id="3.40.50.12240:FF:000002">
    <property type="entry name" value="Flagellum-specific ATP synthase FliI"/>
    <property type="match status" value="1"/>
</dbReference>
<dbReference type="Pfam" id="PF18269">
    <property type="entry name" value="T3SS_ATPase_C"/>
    <property type="match status" value="1"/>
</dbReference>
<name>A0A7Y4GYN5_9BRAD</name>
<dbReference type="InterPro" id="IPR003593">
    <property type="entry name" value="AAA+_ATPase"/>
</dbReference>
<evidence type="ECO:0000256" key="1">
    <source>
        <dbReference type="ARBA" id="ARBA00003290"/>
    </source>
</evidence>
<keyword evidence="14" id="KW-0406">Ion transport</keyword>
<evidence type="ECO:0000256" key="14">
    <source>
        <dbReference type="ARBA" id="ARBA00023065"/>
    </source>
</evidence>
<dbReference type="Pfam" id="PF00006">
    <property type="entry name" value="ATP-synt_ab"/>
    <property type="match status" value="1"/>
</dbReference>
<dbReference type="InterPro" id="IPR040627">
    <property type="entry name" value="T3SS_ATPase_C"/>
</dbReference>
<protein>
    <recommendedName>
        <fullName evidence="5">Flagellum-specific ATP synthase</fullName>
        <ecNumber evidence="4">7.1.2.2</ecNumber>
    </recommendedName>
</protein>
<evidence type="ECO:0000256" key="9">
    <source>
        <dbReference type="ARBA" id="ARBA00022781"/>
    </source>
</evidence>
<evidence type="ECO:0000256" key="5">
    <source>
        <dbReference type="ARBA" id="ARBA00020580"/>
    </source>
</evidence>
<dbReference type="InterPro" id="IPR050053">
    <property type="entry name" value="ATPase_alpha/beta_chains"/>
</dbReference>
<dbReference type="GO" id="GO:0016887">
    <property type="term" value="F:ATP hydrolysis activity"/>
    <property type="evidence" value="ECO:0007669"/>
    <property type="project" value="InterPro"/>
</dbReference>
<evidence type="ECO:0000256" key="10">
    <source>
        <dbReference type="ARBA" id="ARBA00022795"/>
    </source>
</evidence>
<dbReference type="GO" id="GO:0008564">
    <property type="term" value="F:protein-exporting ATPase activity"/>
    <property type="evidence" value="ECO:0007669"/>
    <property type="project" value="UniProtKB-EC"/>
</dbReference>
<keyword evidence="8" id="KW-0547">Nucleotide-binding</keyword>
<feature type="domain" description="AAA+ ATPase" evidence="18">
    <location>
        <begin position="156"/>
        <end position="339"/>
    </location>
</feature>
<evidence type="ECO:0000256" key="17">
    <source>
        <dbReference type="ARBA" id="ARBA00034006"/>
    </source>
</evidence>
<evidence type="ECO:0000256" key="15">
    <source>
        <dbReference type="ARBA" id="ARBA00023225"/>
    </source>
</evidence>
<keyword evidence="16" id="KW-0066">ATP synthesis</keyword>
<dbReference type="RefSeq" id="WP_171583608.1">
    <property type="nucleotide sequence ID" value="NZ_JAAVLX010000016.1"/>
</dbReference>
<evidence type="ECO:0000256" key="11">
    <source>
        <dbReference type="ARBA" id="ARBA00022840"/>
    </source>
</evidence>
<comment type="caution">
    <text evidence="19">The sequence shown here is derived from an EMBL/GenBank/DDBJ whole genome shotgun (WGS) entry which is preliminary data.</text>
</comment>
<evidence type="ECO:0000256" key="16">
    <source>
        <dbReference type="ARBA" id="ARBA00023310"/>
    </source>
</evidence>
<dbReference type="InterPro" id="IPR005714">
    <property type="entry name" value="ATPase_T3SS_FliI/YscN"/>
</dbReference>
<dbReference type="Pfam" id="PF02874">
    <property type="entry name" value="ATP-synt_ab_N"/>
    <property type="match status" value="1"/>
</dbReference>
<dbReference type="SUPFAM" id="SSF52540">
    <property type="entry name" value="P-loop containing nucleoside triphosphate hydrolases"/>
    <property type="match status" value="1"/>
</dbReference>
<evidence type="ECO:0000256" key="13">
    <source>
        <dbReference type="ARBA" id="ARBA00022967"/>
    </source>
</evidence>
<evidence type="ECO:0000256" key="4">
    <source>
        <dbReference type="ARBA" id="ARBA00012473"/>
    </source>
</evidence>
<dbReference type="InterPro" id="IPR000194">
    <property type="entry name" value="ATPase_F1/V1/A1_a/bsu_nucl-bd"/>
</dbReference>
<dbReference type="InterPro" id="IPR020003">
    <property type="entry name" value="ATPase_a/bsu_AS"/>
</dbReference>
<dbReference type="CDD" id="cd18117">
    <property type="entry name" value="ATP-synt_flagellum-secretory_path_III_N"/>
    <property type="match status" value="1"/>
</dbReference>
<dbReference type="Gene3D" id="3.40.50.12240">
    <property type="match status" value="1"/>
</dbReference>
<organism evidence="19 20">
    <name type="scientific">Bradyrhizobium australiense</name>
    <dbReference type="NCBI Taxonomy" id="2721161"/>
    <lineage>
        <taxon>Bacteria</taxon>
        <taxon>Pseudomonadati</taxon>
        <taxon>Pseudomonadota</taxon>
        <taxon>Alphaproteobacteria</taxon>
        <taxon>Hyphomicrobiales</taxon>
        <taxon>Nitrobacteraceae</taxon>
        <taxon>Bradyrhizobium</taxon>
    </lineage>
</organism>
<keyword evidence="13" id="KW-1278">Translocase</keyword>
<dbReference type="GO" id="GO:0030257">
    <property type="term" value="C:type III protein secretion system complex"/>
    <property type="evidence" value="ECO:0007669"/>
    <property type="project" value="InterPro"/>
</dbReference>
<evidence type="ECO:0000256" key="12">
    <source>
        <dbReference type="ARBA" id="ARBA00022927"/>
    </source>
</evidence>
<dbReference type="InterPro" id="IPR004100">
    <property type="entry name" value="ATPase_F1/V1/A1_a/bsu_N"/>
</dbReference>
<sequence>MKALAEQIGDIDGVNIYGRVVGVRGLMVEIAGPIHAMSVGARIVIETGGNRFIPAEVIGFSGSNAVVMPFGGLDGVRRGCRAVIATAASQVRPSAAWLGRVINAMGEPIDGKGPLVQGPSPMPYRNSPPPAHSRKRVGLPLDLGVRALNTFLTCCRGQRLGIFAGSGVGKSVLLSMLARNVDADITVIGLIGERGREVQEFLQEDLGDEGLARSVVVVATSDEPALMRRQAAYLTLAIAEYFRDEDKDVLCLMDSVTRFAMAQREIGLSAGEPPTAKGYTPTVFTELPKLLERAGPGTGAGTITGIFTVLVDGDDHNEPIADAVRGILDGHVVMQRSIAERGRFPAINILKSVSRTMPRSANPDYLSVIMRGRQVMATYADMEELIRLGAYRAGSSPEVDEAIRLHEPLEAFLRQAKDEKSSLDDGYRQLAHILGNLETER</sequence>
<comment type="subcellular location">
    <subcellularLocation>
        <location evidence="2">Cytoplasm</location>
    </subcellularLocation>
</comment>
<dbReference type="NCBIfam" id="TIGR03498">
    <property type="entry name" value="FliI_clade3"/>
    <property type="match status" value="1"/>
</dbReference>
<keyword evidence="19" id="KW-0282">Flagellum</keyword>
<dbReference type="GO" id="GO:0005524">
    <property type="term" value="F:ATP binding"/>
    <property type="evidence" value="ECO:0007669"/>
    <property type="project" value="UniProtKB-KW"/>
</dbReference>
<keyword evidence="19" id="KW-0969">Cilium</keyword>
<keyword evidence="20" id="KW-1185">Reference proteome</keyword>
<keyword evidence="15" id="KW-1006">Bacterial flagellum protein export</keyword>
<dbReference type="GO" id="GO:0046933">
    <property type="term" value="F:proton-transporting ATP synthase activity, rotational mechanism"/>
    <property type="evidence" value="ECO:0007669"/>
    <property type="project" value="TreeGrafter"/>
</dbReference>
<accession>A0A7Y4GYN5</accession>
<comment type="function">
    <text evidence="1">Probable catalytic subunit of a protein translocase for flagellum-specific export, or a proton translocase involved in local circuits at the flagellum.</text>
</comment>